<dbReference type="SUPFAM" id="SSF57997">
    <property type="entry name" value="Tropomyosin"/>
    <property type="match status" value="1"/>
</dbReference>
<reference evidence="2 3" key="1">
    <citation type="journal article" date="2024" name="Commun. Biol.">
        <title>Comparative genomic analysis of thermophilic fungi reveals convergent evolutionary adaptations and gene losses.</title>
        <authorList>
            <person name="Steindorff A.S."/>
            <person name="Aguilar-Pontes M.V."/>
            <person name="Robinson A.J."/>
            <person name="Andreopoulos B."/>
            <person name="LaButti K."/>
            <person name="Kuo A."/>
            <person name="Mondo S."/>
            <person name="Riley R."/>
            <person name="Otillar R."/>
            <person name="Haridas S."/>
            <person name="Lipzen A."/>
            <person name="Grimwood J."/>
            <person name="Schmutz J."/>
            <person name="Clum A."/>
            <person name="Reid I.D."/>
            <person name="Moisan M.C."/>
            <person name="Butler G."/>
            <person name="Nguyen T.T.M."/>
            <person name="Dewar K."/>
            <person name="Conant G."/>
            <person name="Drula E."/>
            <person name="Henrissat B."/>
            <person name="Hansel C."/>
            <person name="Singer S."/>
            <person name="Hutchinson M.I."/>
            <person name="de Vries R.P."/>
            <person name="Natvig D.O."/>
            <person name="Powell A.J."/>
            <person name="Tsang A."/>
            <person name="Grigoriev I.V."/>
        </authorList>
    </citation>
    <scope>NUCLEOTIDE SEQUENCE [LARGE SCALE GENOMIC DNA]</scope>
    <source>
        <strain evidence="2 3">CBS 620.91</strain>
    </source>
</reference>
<evidence type="ECO:0000313" key="3">
    <source>
        <dbReference type="Proteomes" id="UP001583172"/>
    </source>
</evidence>
<evidence type="ECO:0000313" key="2">
    <source>
        <dbReference type="EMBL" id="KAL1841785.1"/>
    </source>
</evidence>
<keyword evidence="3" id="KW-1185">Reference proteome</keyword>
<name>A0ABR3VIR0_HUMIN</name>
<protein>
    <submittedName>
        <fullName evidence="2">Uncharacterized protein</fullName>
    </submittedName>
</protein>
<dbReference type="EMBL" id="JAZGSY010000064">
    <property type="protein sequence ID" value="KAL1841785.1"/>
    <property type="molecule type" value="Genomic_DNA"/>
</dbReference>
<evidence type="ECO:0000256" key="1">
    <source>
        <dbReference type="SAM" id="Coils"/>
    </source>
</evidence>
<sequence length="420" mass="46108">MAPATFNGVTASGQGRAVGVTVPRNDTERVLELLKWCVNEDATDLFKAVVAYGLAYKDCKTDKWERARHTTGDLAPPPLEARFAFVSRADGLHGIAYSAICCADIELDLAVAARSIPGYVTPALLTAPPHPDNPYASTLIPDSPWKQLGERTVTKTMCGGLRVLDEGFASNPAATRGRSMLQILHHGVAQLREQIENEELSEYDYGRCETWTVERFAEEPWGLSPRFVRISVNPEELPKGYMIALHIVNPAKASTSQTIAPDTIAGVRATPADLTESLSSIRETFGEQLAAALAAMSTAPKTRRVNAQKSQRGPPVNNASRLTLIFGNERSKEKLALAERRTLSDGTDGLEKRRALTGFQARRDRVDELEQKVSLTEQRVAQAEQRATEAERRAGALENRVEELENTVSEIMKMLQQRSG</sequence>
<proteinExistence type="predicted"/>
<comment type="caution">
    <text evidence="2">The sequence shown here is derived from an EMBL/GenBank/DDBJ whole genome shotgun (WGS) entry which is preliminary data.</text>
</comment>
<keyword evidence="1" id="KW-0175">Coiled coil</keyword>
<organism evidence="2 3">
    <name type="scientific">Humicola insolens</name>
    <name type="common">Soft-rot fungus</name>
    <dbReference type="NCBI Taxonomy" id="85995"/>
    <lineage>
        <taxon>Eukaryota</taxon>
        <taxon>Fungi</taxon>
        <taxon>Dikarya</taxon>
        <taxon>Ascomycota</taxon>
        <taxon>Pezizomycotina</taxon>
        <taxon>Sordariomycetes</taxon>
        <taxon>Sordariomycetidae</taxon>
        <taxon>Sordariales</taxon>
        <taxon>Chaetomiaceae</taxon>
        <taxon>Mycothermus</taxon>
    </lineage>
</organism>
<gene>
    <name evidence="2" type="ORF">VTJ49DRAFT_6623</name>
</gene>
<accession>A0ABR3VIR0</accession>
<feature type="coiled-coil region" evidence="1">
    <location>
        <begin position="359"/>
        <end position="414"/>
    </location>
</feature>
<dbReference type="Gene3D" id="1.20.5.340">
    <property type="match status" value="1"/>
</dbReference>
<dbReference type="Proteomes" id="UP001583172">
    <property type="component" value="Unassembled WGS sequence"/>
</dbReference>